<comment type="subcellular location">
    <subcellularLocation>
        <location evidence="2">Mitochondrion</location>
    </subcellularLocation>
</comment>
<keyword evidence="6" id="KW-0862">Zinc</keyword>
<comment type="cofactor">
    <cofactor evidence="1">
        <name>Zn(2+)</name>
        <dbReference type="ChEBI" id="CHEBI:29105"/>
    </cofactor>
</comment>
<comment type="caution">
    <text evidence="11">The sequence shown here is derived from an EMBL/GenBank/DDBJ whole genome shotgun (WGS) entry which is preliminary data.</text>
</comment>
<evidence type="ECO:0000259" key="10">
    <source>
        <dbReference type="Pfam" id="PF05193"/>
    </source>
</evidence>
<dbReference type="PANTHER" id="PTHR11851">
    <property type="entry name" value="METALLOPROTEASE"/>
    <property type="match status" value="1"/>
</dbReference>
<evidence type="ECO:0000256" key="2">
    <source>
        <dbReference type="ARBA" id="ARBA00004173"/>
    </source>
</evidence>
<evidence type="ECO:0000256" key="7">
    <source>
        <dbReference type="ARBA" id="ARBA00023049"/>
    </source>
</evidence>
<dbReference type="PANTHER" id="PTHR11851:SF149">
    <property type="entry name" value="GH01077P"/>
    <property type="match status" value="1"/>
</dbReference>
<reference evidence="11" key="1">
    <citation type="submission" date="2021-04" db="EMBL/GenBank/DDBJ databases">
        <authorList>
            <person name="Tunstrom K."/>
        </authorList>
    </citation>
    <scope>NUCLEOTIDE SEQUENCE</scope>
</reference>
<dbReference type="InterPro" id="IPR050361">
    <property type="entry name" value="MPP/UQCRC_Complex"/>
</dbReference>
<dbReference type="GO" id="GO:0006627">
    <property type="term" value="P:protein processing involved in protein targeting to mitochondrion"/>
    <property type="evidence" value="ECO:0007669"/>
    <property type="project" value="TreeGrafter"/>
</dbReference>
<evidence type="ECO:0000256" key="4">
    <source>
        <dbReference type="ARBA" id="ARBA00022723"/>
    </source>
</evidence>
<dbReference type="GO" id="GO:0046872">
    <property type="term" value="F:metal ion binding"/>
    <property type="evidence" value="ECO:0007669"/>
    <property type="project" value="UniProtKB-KW"/>
</dbReference>
<evidence type="ECO:0000256" key="5">
    <source>
        <dbReference type="ARBA" id="ARBA00022801"/>
    </source>
</evidence>
<evidence type="ECO:0000256" key="3">
    <source>
        <dbReference type="ARBA" id="ARBA00022670"/>
    </source>
</evidence>
<gene>
    <name evidence="11" type="ORF">PAPOLLO_LOCUS10915</name>
</gene>
<proteinExistence type="predicted"/>
<dbReference type="EMBL" id="CAJQZP010000774">
    <property type="protein sequence ID" value="CAG4984695.1"/>
    <property type="molecule type" value="Genomic_DNA"/>
</dbReference>
<feature type="domain" description="Peptidase M16 N-terminal" evidence="9">
    <location>
        <begin position="3"/>
        <end position="77"/>
    </location>
</feature>
<dbReference type="GO" id="GO:0004222">
    <property type="term" value="F:metalloendopeptidase activity"/>
    <property type="evidence" value="ECO:0007669"/>
    <property type="project" value="TreeGrafter"/>
</dbReference>
<dbReference type="OrthoDB" id="10251424at2759"/>
<accession>A0A8S3WW56</accession>
<evidence type="ECO:0000256" key="8">
    <source>
        <dbReference type="ARBA" id="ARBA00023128"/>
    </source>
</evidence>
<keyword evidence="5" id="KW-0378">Hydrolase</keyword>
<protein>
    <submittedName>
        <fullName evidence="11">(apollo) hypothetical protein</fullName>
    </submittedName>
</protein>
<keyword evidence="7" id="KW-0482">Metalloprotease</keyword>
<evidence type="ECO:0000313" key="12">
    <source>
        <dbReference type="Proteomes" id="UP000691718"/>
    </source>
</evidence>
<dbReference type="Pfam" id="PF05193">
    <property type="entry name" value="Peptidase_M16_C"/>
    <property type="match status" value="1"/>
</dbReference>
<evidence type="ECO:0000256" key="1">
    <source>
        <dbReference type="ARBA" id="ARBA00001947"/>
    </source>
</evidence>
<dbReference type="Proteomes" id="UP000691718">
    <property type="component" value="Unassembled WGS sequence"/>
</dbReference>
<dbReference type="Pfam" id="PF00675">
    <property type="entry name" value="Peptidase_M16"/>
    <property type="match status" value="1"/>
</dbReference>
<evidence type="ECO:0000313" key="11">
    <source>
        <dbReference type="EMBL" id="CAG4984695.1"/>
    </source>
</evidence>
<organism evidence="11 12">
    <name type="scientific">Parnassius apollo</name>
    <name type="common">Apollo butterfly</name>
    <name type="synonym">Papilio apollo</name>
    <dbReference type="NCBI Taxonomy" id="110799"/>
    <lineage>
        <taxon>Eukaryota</taxon>
        <taxon>Metazoa</taxon>
        <taxon>Ecdysozoa</taxon>
        <taxon>Arthropoda</taxon>
        <taxon>Hexapoda</taxon>
        <taxon>Insecta</taxon>
        <taxon>Pterygota</taxon>
        <taxon>Neoptera</taxon>
        <taxon>Endopterygota</taxon>
        <taxon>Lepidoptera</taxon>
        <taxon>Glossata</taxon>
        <taxon>Ditrysia</taxon>
        <taxon>Papilionoidea</taxon>
        <taxon>Papilionidae</taxon>
        <taxon>Parnassiinae</taxon>
        <taxon>Parnassini</taxon>
        <taxon>Parnassius</taxon>
        <taxon>Parnassius</taxon>
    </lineage>
</organism>
<dbReference type="AlphaFoldDB" id="A0A8S3WW56"/>
<name>A0A8S3WW56_PARAO</name>
<keyword evidence="4" id="KW-0479">Metal-binding</keyword>
<evidence type="ECO:0000259" key="9">
    <source>
        <dbReference type="Pfam" id="PF00675"/>
    </source>
</evidence>
<keyword evidence="3" id="KW-0645">Protease</keyword>
<keyword evidence="8" id="KW-0496">Mitochondrion</keyword>
<evidence type="ECO:0000256" key="6">
    <source>
        <dbReference type="ARBA" id="ARBA00022833"/>
    </source>
</evidence>
<dbReference type="GO" id="GO:0005739">
    <property type="term" value="C:mitochondrion"/>
    <property type="evidence" value="ECO:0007669"/>
    <property type="project" value="UniProtKB-SubCell"/>
</dbReference>
<keyword evidence="12" id="KW-1185">Reference proteome</keyword>
<dbReference type="InterPro" id="IPR011765">
    <property type="entry name" value="Pept_M16_N"/>
</dbReference>
<dbReference type="FunFam" id="3.30.830.10:FF:000001">
    <property type="entry name" value="Mitochondrial-processing peptidase subunit beta, mitochondrial"/>
    <property type="match status" value="1"/>
</dbReference>
<sequence>MSAYFVECLSSDVPLVFDILLECIFNNDFNHAVIESEKQAVCSEMFEHERNIQNTLFDYLHLSAFQGTPLEQTVMGPSNNISKFNEKLLSKLIYERFTPEKMVLTAIGGVNHHQIQDLANKYLSKLEHVKIDEPNKFRYTGSDIRYRDDSQPMAHVAIAFEGPSFRDDDYAIMELASAVVGGWDKSQLGGLGHGTRVARAASYEGLCDAYKSFYISYKDTGLWGTYFIAPRLNLDDMVSVIQEEWMKLCTMITDEEIERAKNLLKTNLLTKSESVVKTSHKIGRSILYCACISPLHETIMDIDNISSNDVKAVCYKYLYDKCPVVAAVGPIEALTDYNRIRSNTYWLRL</sequence>
<dbReference type="InterPro" id="IPR007863">
    <property type="entry name" value="Peptidase_M16_C"/>
</dbReference>
<feature type="domain" description="Peptidase M16 C-terminal" evidence="10">
    <location>
        <begin position="89"/>
        <end position="264"/>
    </location>
</feature>